<evidence type="ECO:0000313" key="2">
    <source>
        <dbReference type="EMBL" id="SVA76709.1"/>
    </source>
</evidence>
<accession>A0A381YI48</accession>
<evidence type="ECO:0000256" key="1">
    <source>
        <dbReference type="SAM" id="MobiDB-lite"/>
    </source>
</evidence>
<proteinExistence type="predicted"/>
<organism evidence="2">
    <name type="scientific">marine metagenome</name>
    <dbReference type="NCBI Taxonomy" id="408172"/>
    <lineage>
        <taxon>unclassified sequences</taxon>
        <taxon>metagenomes</taxon>
        <taxon>ecological metagenomes</taxon>
    </lineage>
</organism>
<dbReference type="AlphaFoldDB" id="A0A381YI48"/>
<gene>
    <name evidence="2" type="ORF">METZ01_LOCUS129563</name>
</gene>
<feature type="region of interest" description="Disordered" evidence="1">
    <location>
        <begin position="51"/>
        <end position="71"/>
    </location>
</feature>
<reference evidence="2" key="1">
    <citation type="submission" date="2018-05" db="EMBL/GenBank/DDBJ databases">
        <authorList>
            <person name="Lanie J.A."/>
            <person name="Ng W.-L."/>
            <person name="Kazmierczak K.M."/>
            <person name="Andrzejewski T.M."/>
            <person name="Davidsen T.M."/>
            <person name="Wayne K.J."/>
            <person name="Tettelin H."/>
            <person name="Glass J.I."/>
            <person name="Rusch D."/>
            <person name="Podicherti R."/>
            <person name="Tsui H.-C.T."/>
            <person name="Winkler M.E."/>
        </authorList>
    </citation>
    <scope>NUCLEOTIDE SEQUENCE</scope>
</reference>
<feature type="compositionally biased region" description="Basic and acidic residues" evidence="1">
    <location>
        <begin position="54"/>
        <end position="71"/>
    </location>
</feature>
<name>A0A381YI48_9ZZZZ</name>
<dbReference type="EMBL" id="UINC01018292">
    <property type="protein sequence ID" value="SVA76709.1"/>
    <property type="molecule type" value="Genomic_DNA"/>
</dbReference>
<sequence length="133" mass="14275">MKSALIAIVAALATSLVVLQLANQAQETNQPENAAPITLSFTEELGQDSWLRGINRDGSPRPGPADDEKPLVDASNSICFLTKVEIQGMDGAEDTASCEISIDEFTNWWQVHAIQGDGTDASVACNARCLVWE</sequence>
<protein>
    <submittedName>
        <fullName evidence="2">Uncharacterized protein</fullName>
    </submittedName>
</protein>